<dbReference type="HOGENOM" id="CLU_2853104_0_0_1"/>
<keyword evidence="1" id="KW-0472">Membrane</keyword>
<feature type="transmembrane region" description="Helical" evidence="1">
    <location>
        <begin position="19"/>
        <end position="40"/>
    </location>
</feature>
<reference evidence="2 4" key="2">
    <citation type="journal article" date="2014" name="BMC Genomics">
        <title>An improved genome release (version Mt4.0) for the model legume Medicago truncatula.</title>
        <authorList>
            <person name="Tang H."/>
            <person name="Krishnakumar V."/>
            <person name="Bidwell S."/>
            <person name="Rosen B."/>
            <person name="Chan A."/>
            <person name="Zhou S."/>
            <person name="Gentzbittel L."/>
            <person name="Childs K.L."/>
            <person name="Yandell M."/>
            <person name="Gundlach H."/>
            <person name="Mayer K.F."/>
            <person name="Schwartz D.C."/>
            <person name="Town C.D."/>
        </authorList>
    </citation>
    <scope>GENOME REANNOTATION</scope>
    <source>
        <strain evidence="2">A17</strain>
        <strain evidence="3 4">cv. Jemalong A17</strain>
    </source>
</reference>
<accession>A0A072UEQ2</accession>
<evidence type="ECO:0000313" key="4">
    <source>
        <dbReference type="Proteomes" id="UP000002051"/>
    </source>
</evidence>
<proteinExistence type="predicted"/>
<keyword evidence="1 2" id="KW-0812">Transmembrane</keyword>
<evidence type="ECO:0000313" key="3">
    <source>
        <dbReference type="EnsemblPlants" id="KEH28249"/>
    </source>
</evidence>
<reference evidence="3" key="3">
    <citation type="submission" date="2015-04" db="UniProtKB">
        <authorList>
            <consortium name="EnsemblPlants"/>
        </authorList>
    </citation>
    <scope>IDENTIFICATION</scope>
    <source>
        <strain evidence="3">cv. Jemalong A17</strain>
    </source>
</reference>
<name>A0A072UEQ2_MEDTR</name>
<gene>
    <name evidence="2" type="ordered locus">MTR_5g079535</name>
</gene>
<reference evidence="2 4" key="1">
    <citation type="journal article" date="2011" name="Nature">
        <title>The Medicago genome provides insight into the evolution of rhizobial symbioses.</title>
        <authorList>
            <person name="Young N.D."/>
            <person name="Debelle F."/>
            <person name="Oldroyd G.E."/>
            <person name="Geurts R."/>
            <person name="Cannon S.B."/>
            <person name="Udvardi M.K."/>
            <person name="Benedito V.A."/>
            <person name="Mayer K.F."/>
            <person name="Gouzy J."/>
            <person name="Schoof H."/>
            <person name="Van de Peer Y."/>
            <person name="Proost S."/>
            <person name="Cook D.R."/>
            <person name="Meyers B.C."/>
            <person name="Spannagl M."/>
            <person name="Cheung F."/>
            <person name="De Mita S."/>
            <person name="Krishnakumar V."/>
            <person name="Gundlach H."/>
            <person name="Zhou S."/>
            <person name="Mudge J."/>
            <person name="Bharti A.K."/>
            <person name="Murray J.D."/>
            <person name="Naoumkina M.A."/>
            <person name="Rosen B."/>
            <person name="Silverstein K.A."/>
            <person name="Tang H."/>
            <person name="Rombauts S."/>
            <person name="Zhao P.X."/>
            <person name="Zhou P."/>
            <person name="Barbe V."/>
            <person name="Bardou P."/>
            <person name="Bechner M."/>
            <person name="Bellec A."/>
            <person name="Berger A."/>
            <person name="Berges H."/>
            <person name="Bidwell S."/>
            <person name="Bisseling T."/>
            <person name="Choisne N."/>
            <person name="Couloux A."/>
            <person name="Denny R."/>
            <person name="Deshpande S."/>
            <person name="Dai X."/>
            <person name="Doyle J.J."/>
            <person name="Dudez A.M."/>
            <person name="Farmer A.D."/>
            <person name="Fouteau S."/>
            <person name="Franken C."/>
            <person name="Gibelin C."/>
            <person name="Gish J."/>
            <person name="Goldstein S."/>
            <person name="Gonzalez A.J."/>
            <person name="Green P.J."/>
            <person name="Hallab A."/>
            <person name="Hartog M."/>
            <person name="Hua A."/>
            <person name="Humphray S.J."/>
            <person name="Jeong D.H."/>
            <person name="Jing Y."/>
            <person name="Jocker A."/>
            <person name="Kenton S.M."/>
            <person name="Kim D.J."/>
            <person name="Klee K."/>
            <person name="Lai H."/>
            <person name="Lang C."/>
            <person name="Lin S."/>
            <person name="Macmil S.L."/>
            <person name="Magdelenat G."/>
            <person name="Matthews L."/>
            <person name="McCorrison J."/>
            <person name="Monaghan E.L."/>
            <person name="Mun J.H."/>
            <person name="Najar F.Z."/>
            <person name="Nicholson C."/>
            <person name="Noirot C."/>
            <person name="O'Bleness M."/>
            <person name="Paule C.R."/>
            <person name="Poulain J."/>
            <person name="Prion F."/>
            <person name="Qin B."/>
            <person name="Qu C."/>
            <person name="Retzel E.F."/>
            <person name="Riddle C."/>
            <person name="Sallet E."/>
            <person name="Samain S."/>
            <person name="Samson N."/>
            <person name="Sanders I."/>
            <person name="Saurat O."/>
            <person name="Scarpelli C."/>
            <person name="Schiex T."/>
            <person name="Segurens B."/>
            <person name="Severin A.J."/>
            <person name="Sherrier D.J."/>
            <person name="Shi R."/>
            <person name="Sims S."/>
            <person name="Singer S.R."/>
            <person name="Sinharoy S."/>
            <person name="Sterck L."/>
            <person name="Viollet A."/>
            <person name="Wang B.B."/>
            <person name="Wang K."/>
            <person name="Wang M."/>
            <person name="Wang X."/>
            <person name="Warfsmann J."/>
            <person name="Weissenbach J."/>
            <person name="White D.D."/>
            <person name="White J.D."/>
            <person name="Wiley G.B."/>
            <person name="Wincker P."/>
            <person name="Xing Y."/>
            <person name="Yang L."/>
            <person name="Yao Z."/>
            <person name="Ying F."/>
            <person name="Zhai J."/>
            <person name="Zhou L."/>
            <person name="Zuber A."/>
            <person name="Denarie J."/>
            <person name="Dixon R.A."/>
            <person name="May G.D."/>
            <person name="Schwartz D.C."/>
            <person name="Rogers J."/>
            <person name="Quetier F."/>
            <person name="Town C.D."/>
            <person name="Roe B.A."/>
        </authorList>
    </citation>
    <scope>NUCLEOTIDE SEQUENCE [LARGE SCALE GENOMIC DNA]</scope>
    <source>
        <strain evidence="2">A17</strain>
        <strain evidence="3 4">cv. Jemalong A17</strain>
    </source>
</reference>
<evidence type="ECO:0000313" key="2">
    <source>
        <dbReference type="EMBL" id="KEH28249.1"/>
    </source>
</evidence>
<dbReference type="EnsemblPlants" id="KEH28249">
    <property type="protein sequence ID" value="KEH28249"/>
    <property type="gene ID" value="MTR_5g079535"/>
</dbReference>
<protein>
    <submittedName>
        <fullName evidence="2">Transmembrane protein, putative</fullName>
    </submittedName>
</protein>
<keyword evidence="4" id="KW-1185">Reference proteome</keyword>
<organism evidence="2 4">
    <name type="scientific">Medicago truncatula</name>
    <name type="common">Barrel medic</name>
    <name type="synonym">Medicago tribuloides</name>
    <dbReference type="NCBI Taxonomy" id="3880"/>
    <lineage>
        <taxon>Eukaryota</taxon>
        <taxon>Viridiplantae</taxon>
        <taxon>Streptophyta</taxon>
        <taxon>Embryophyta</taxon>
        <taxon>Tracheophyta</taxon>
        <taxon>Spermatophyta</taxon>
        <taxon>Magnoliopsida</taxon>
        <taxon>eudicotyledons</taxon>
        <taxon>Gunneridae</taxon>
        <taxon>Pentapetalae</taxon>
        <taxon>rosids</taxon>
        <taxon>fabids</taxon>
        <taxon>Fabales</taxon>
        <taxon>Fabaceae</taxon>
        <taxon>Papilionoideae</taxon>
        <taxon>50 kb inversion clade</taxon>
        <taxon>NPAAA clade</taxon>
        <taxon>Hologalegina</taxon>
        <taxon>IRL clade</taxon>
        <taxon>Trifolieae</taxon>
        <taxon>Medicago</taxon>
    </lineage>
</organism>
<dbReference type="Proteomes" id="UP000002051">
    <property type="component" value="Chromosome 5"/>
</dbReference>
<keyword evidence="1" id="KW-1133">Transmembrane helix</keyword>
<dbReference type="EMBL" id="CM001221">
    <property type="protein sequence ID" value="KEH28249.1"/>
    <property type="molecule type" value="Genomic_DNA"/>
</dbReference>
<evidence type="ECO:0000256" key="1">
    <source>
        <dbReference type="SAM" id="Phobius"/>
    </source>
</evidence>
<sequence>MQYDSITLFTISVPAFNQVLSICIFSTPKIFVSILLRLEVVCVNKKRFRRKVGDCLLSKKHDYIG</sequence>
<dbReference type="AlphaFoldDB" id="A0A072UEQ2"/>